<accession>A0A5C1QLW5</accession>
<dbReference type="Pfam" id="PF09186">
    <property type="entry name" value="DUF1949"/>
    <property type="match status" value="1"/>
</dbReference>
<dbReference type="NCBIfam" id="TIGR00257">
    <property type="entry name" value="IMPACT_YIGZ"/>
    <property type="match status" value="1"/>
</dbReference>
<dbReference type="InterPro" id="IPR015269">
    <property type="entry name" value="UPF0029_Impact_C"/>
</dbReference>
<keyword evidence="5" id="KW-1185">Reference proteome</keyword>
<dbReference type="GO" id="GO:0005737">
    <property type="term" value="C:cytoplasm"/>
    <property type="evidence" value="ECO:0007669"/>
    <property type="project" value="TreeGrafter"/>
</dbReference>
<dbReference type="Proteomes" id="UP000324209">
    <property type="component" value="Chromosome"/>
</dbReference>
<dbReference type="GO" id="GO:0006446">
    <property type="term" value="P:regulation of translational initiation"/>
    <property type="evidence" value="ECO:0007669"/>
    <property type="project" value="TreeGrafter"/>
</dbReference>
<dbReference type="InterPro" id="IPR015796">
    <property type="entry name" value="Impact_YigZ-like"/>
</dbReference>
<evidence type="ECO:0000256" key="1">
    <source>
        <dbReference type="ARBA" id="ARBA00007665"/>
    </source>
</evidence>
<gene>
    <name evidence="4" type="ORF">EXM22_14105</name>
</gene>
<dbReference type="KEGG" id="ock:EXM22_14105"/>
<dbReference type="RefSeq" id="WP_149487139.1">
    <property type="nucleotide sequence ID" value="NZ_CP036150.1"/>
</dbReference>
<evidence type="ECO:0000313" key="4">
    <source>
        <dbReference type="EMBL" id="QEN09063.1"/>
    </source>
</evidence>
<dbReference type="InterPro" id="IPR035647">
    <property type="entry name" value="EFG_III/V"/>
</dbReference>
<evidence type="ECO:0000259" key="2">
    <source>
        <dbReference type="Pfam" id="PF01205"/>
    </source>
</evidence>
<dbReference type="InterPro" id="IPR023582">
    <property type="entry name" value="Impact"/>
</dbReference>
<feature type="domain" description="Impact N-terminal" evidence="2">
    <location>
        <begin position="19"/>
        <end position="124"/>
    </location>
</feature>
<reference evidence="4 5" key="1">
    <citation type="submission" date="2019-02" db="EMBL/GenBank/DDBJ databases">
        <title>Complete Genome Sequence and Methylome Analysis of free living Spirochaetas.</title>
        <authorList>
            <person name="Fomenkov A."/>
            <person name="Dubinina G."/>
            <person name="Leshcheva N."/>
            <person name="Mikheeva N."/>
            <person name="Grabovich M."/>
            <person name="Vincze T."/>
            <person name="Roberts R.J."/>
        </authorList>
    </citation>
    <scope>NUCLEOTIDE SEQUENCE [LARGE SCALE GENOMIC DNA]</scope>
    <source>
        <strain evidence="4 5">K2</strain>
    </source>
</reference>
<dbReference type="InterPro" id="IPR020568">
    <property type="entry name" value="Ribosomal_Su5_D2-typ_SF"/>
</dbReference>
<proteinExistence type="inferred from homology"/>
<dbReference type="SUPFAM" id="SSF54211">
    <property type="entry name" value="Ribosomal protein S5 domain 2-like"/>
    <property type="match status" value="1"/>
</dbReference>
<dbReference type="PANTHER" id="PTHR16301">
    <property type="entry name" value="IMPACT-RELATED"/>
    <property type="match status" value="1"/>
</dbReference>
<comment type="similarity">
    <text evidence="1">Belongs to the IMPACT family.</text>
</comment>
<dbReference type="OrthoDB" id="9813771at2"/>
<sequence length="206" mass="22769">MLKKIIIPSEIAETEFTVQKSKFISLVYPVQDEQEVRGHLKRLRQEYPGATHVVWASVLGDLGTLYGLSDDGEPHGTAGRPVLEVLKGSGITYIALFVIRYFGGTKLGTGGLVSAYTQAAKNVLDGLKTEEKLNYSNVSLLCSYGQFESIKAILLDVEAKDIREEFSENVVMMCLVPEKNVDNCRDLIQEYSSGRVDLVVQDCDSN</sequence>
<dbReference type="Gene3D" id="3.30.230.30">
    <property type="entry name" value="Impact, N-terminal domain"/>
    <property type="match status" value="1"/>
</dbReference>
<dbReference type="Gene3D" id="3.30.70.240">
    <property type="match status" value="1"/>
</dbReference>
<dbReference type="EMBL" id="CP036150">
    <property type="protein sequence ID" value="QEN09063.1"/>
    <property type="molecule type" value="Genomic_DNA"/>
</dbReference>
<protein>
    <submittedName>
        <fullName evidence="4">YigZ family protein</fullName>
    </submittedName>
</protein>
<dbReference type="InterPro" id="IPR001498">
    <property type="entry name" value="Impact_N"/>
</dbReference>
<dbReference type="Pfam" id="PF01205">
    <property type="entry name" value="Impact_N"/>
    <property type="match status" value="1"/>
</dbReference>
<evidence type="ECO:0000259" key="3">
    <source>
        <dbReference type="Pfam" id="PF09186"/>
    </source>
</evidence>
<dbReference type="InterPro" id="IPR036956">
    <property type="entry name" value="Impact_N_sf"/>
</dbReference>
<name>A0A5C1QLW5_9SPIO</name>
<feature type="domain" description="UPF0029" evidence="3">
    <location>
        <begin position="142"/>
        <end position="195"/>
    </location>
</feature>
<dbReference type="AlphaFoldDB" id="A0A5C1QLW5"/>
<dbReference type="PANTHER" id="PTHR16301:SF20">
    <property type="entry name" value="IMPACT FAMILY MEMBER YIGZ"/>
    <property type="match status" value="1"/>
</dbReference>
<evidence type="ECO:0000313" key="5">
    <source>
        <dbReference type="Proteomes" id="UP000324209"/>
    </source>
</evidence>
<dbReference type="SUPFAM" id="SSF54980">
    <property type="entry name" value="EF-G C-terminal domain-like"/>
    <property type="match status" value="1"/>
</dbReference>
<organism evidence="4 5">
    <name type="scientific">Oceanispirochaeta crateris</name>
    <dbReference type="NCBI Taxonomy" id="2518645"/>
    <lineage>
        <taxon>Bacteria</taxon>
        <taxon>Pseudomonadati</taxon>
        <taxon>Spirochaetota</taxon>
        <taxon>Spirochaetia</taxon>
        <taxon>Spirochaetales</taxon>
        <taxon>Spirochaetaceae</taxon>
        <taxon>Oceanispirochaeta</taxon>
    </lineage>
</organism>